<name>A0A919BHS6_9GAMM</name>
<dbReference type="InterPro" id="IPR005900">
    <property type="entry name" value="6-phosphogluconolactonase_DevB"/>
</dbReference>
<keyword evidence="10" id="KW-1185">Reference proteome</keyword>
<dbReference type="InterPro" id="IPR039104">
    <property type="entry name" value="6PGL"/>
</dbReference>
<evidence type="ECO:0000256" key="4">
    <source>
        <dbReference type="ARBA" id="ARBA00010662"/>
    </source>
</evidence>
<reference evidence="9" key="1">
    <citation type="journal article" date="2014" name="Int. J. Syst. Evol. Microbiol.">
        <title>Complete genome sequence of Corynebacterium casei LMG S-19264T (=DSM 44701T), isolated from a smear-ripened cheese.</title>
        <authorList>
            <consortium name="US DOE Joint Genome Institute (JGI-PGF)"/>
            <person name="Walter F."/>
            <person name="Albersmeier A."/>
            <person name="Kalinowski J."/>
            <person name="Ruckert C."/>
        </authorList>
    </citation>
    <scope>NUCLEOTIDE SEQUENCE</scope>
    <source>
        <strain evidence="9">KCTC 42731</strain>
    </source>
</reference>
<dbReference type="NCBIfam" id="TIGR01198">
    <property type="entry name" value="pgl"/>
    <property type="match status" value="1"/>
</dbReference>
<dbReference type="EMBL" id="BNCK01000004">
    <property type="protein sequence ID" value="GHF91312.1"/>
    <property type="molecule type" value="Genomic_DNA"/>
</dbReference>
<dbReference type="PANTHER" id="PTHR11054:SF0">
    <property type="entry name" value="6-PHOSPHOGLUCONOLACTONASE"/>
    <property type="match status" value="1"/>
</dbReference>
<dbReference type="InterPro" id="IPR037171">
    <property type="entry name" value="NagB/RpiA_transferase-like"/>
</dbReference>
<evidence type="ECO:0000256" key="1">
    <source>
        <dbReference type="ARBA" id="ARBA00000832"/>
    </source>
</evidence>
<evidence type="ECO:0000313" key="10">
    <source>
        <dbReference type="Proteomes" id="UP000623842"/>
    </source>
</evidence>
<reference evidence="9" key="2">
    <citation type="submission" date="2020-09" db="EMBL/GenBank/DDBJ databases">
        <authorList>
            <person name="Sun Q."/>
            <person name="Kim S."/>
        </authorList>
    </citation>
    <scope>NUCLEOTIDE SEQUENCE</scope>
    <source>
        <strain evidence="9">KCTC 42731</strain>
    </source>
</reference>
<comment type="function">
    <text evidence="2 7">Hydrolysis of 6-phosphogluconolactone to 6-phosphogluconate.</text>
</comment>
<feature type="domain" description="Glucosamine/galactosamine-6-phosphate isomerase" evidence="8">
    <location>
        <begin position="9"/>
        <end position="217"/>
    </location>
</feature>
<dbReference type="AlphaFoldDB" id="A0A919BHS6"/>
<evidence type="ECO:0000256" key="6">
    <source>
        <dbReference type="ARBA" id="ARBA00020337"/>
    </source>
</evidence>
<keyword evidence="7" id="KW-0378">Hydrolase</keyword>
<gene>
    <name evidence="7 9" type="primary">pgl</name>
    <name evidence="9" type="ORF">GCM10017161_18890</name>
</gene>
<dbReference type="GO" id="GO:0005975">
    <property type="term" value="P:carbohydrate metabolic process"/>
    <property type="evidence" value="ECO:0007669"/>
    <property type="project" value="UniProtKB-UniRule"/>
</dbReference>
<dbReference type="CDD" id="cd01400">
    <property type="entry name" value="6PGL"/>
    <property type="match status" value="1"/>
</dbReference>
<evidence type="ECO:0000256" key="3">
    <source>
        <dbReference type="ARBA" id="ARBA00004961"/>
    </source>
</evidence>
<dbReference type="InterPro" id="IPR006148">
    <property type="entry name" value="Glc/Gal-6P_isomerase"/>
</dbReference>
<comment type="catalytic activity">
    <reaction evidence="1 7">
        <text>6-phospho-D-glucono-1,5-lactone + H2O = 6-phospho-D-gluconate + H(+)</text>
        <dbReference type="Rhea" id="RHEA:12556"/>
        <dbReference type="ChEBI" id="CHEBI:15377"/>
        <dbReference type="ChEBI" id="CHEBI:15378"/>
        <dbReference type="ChEBI" id="CHEBI:57955"/>
        <dbReference type="ChEBI" id="CHEBI:58759"/>
        <dbReference type="EC" id="3.1.1.31"/>
    </reaction>
</comment>
<dbReference type="RefSeq" id="WP_189769707.1">
    <property type="nucleotide sequence ID" value="NZ_BNCK01000004.1"/>
</dbReference>
<dbReference type="PANTHER" id="PTHR11054">
    <property type="entry name" value="6-PHOSPHOGLUCONOLACTONASE"/>
    <property type="match status" value="1"/>
</dbReference>
<dbReference type="SUPFAM" id="SSF100950">
    <property type="entry name" value="NagB/RpiA/CoA transferase-like"/>
    <property type="match status" value="1"/>
</dbReference>
<dbReference type="Gene3D" id="3.40.50.1360">
    <property type="match status" value="1"/>
</dbReference>
<accession>A0A919BHS6</accession>
<proteinExistence type="inferred from homology"/>
<dbReference type="GO" id="GO:0017057">
    <property type="term" value="F:6-phosphogluconolactonase activity"/>
    <property type="evidence" value="ECO:0007669"/>
    <property type="project" value="UniProtKB-UniRule"/>
</dbReference>
<protein>
    <recommendedName>
        <fullName evidence="6 7">6-phosphogluconolactonase</fullName>
        <shortName evidence="7">6PGL</shortName>
        <ecNumber evidence="5 7">3.1.1.31</ecNumber>
    </recommendedName>
</protein>
<organism evidence="9 10">
    <name type="scientific">Thalassotalea marina</name>
    <dbReference type="NCBI Taxonomy" id="1673741"/>
    <lineage>
        <taxon>Bacteria</taxon>
        <taxon>Pseudomonadati</taxon>
        <taxon>Pseudomonadota</taxon>
        <taxon>Gammaproteobacteria</taxon>
        <taxon>Alteromonadales</taxon>
        <taxon>Colwelliaceae</taxon>
        <taxon>Thalassotalea</taxon>
    </lineage>
</organism>
<evidence type="ECO:0000256" key="7">
    <source>
        <dbReference type="RuleBase" id="RU365095"/>
    </source>
</evidence>
<evidence type="ECO:0000256" key="5">
    <source>
        <dbReference type="ARBA" id="ARBA00013198"/>
    </source>
</evidence>
<sequence>MYEINEFTTRAELDNTLADKVADILAKAVAQHGRASIAVSGGSTPKGFFQALSNKDLPWSEITVTLADERWVNIDSDASNTKLVYENLIQNKATNAKFFHLKQGEQLTHETLADLNLAAKSSILPLDVLILGMGEDGHTASLFPCSDQIDECLSATTAPLLKVVPKTAPHDRISFSYSYLKPSKNVILHISGQAKMDVLNKALANDDKREMPIRAFLHDPEINTQVFWAE</sequence>
<dbReference type="Pfam" id="PF01182">
    <property type="entry name" value="Glucosamine_iso"/>
    <property type="match status" value="1"/>
</dbReference>
<comment type="similarity">
    <text evidence="4 7">Belongs to the glucosamine/galactosamine-6-phosphate isomerase family. 6-phosphogluconolactonase subfamily.</text>
</comment>
<comment type="pathway">
    <text evidence="3 7">Carbohydrate degradation; pentose phosphate pathway; D-ribulose 5-phosphate from D-glucose 6-phosphate (oxidative stage): step 2/3.</text>
</comment>
<evidence type="ECO:0000313" key="9">
    <source>
        <dbReference type="EMBL" id="GHF91312.1"/>
    </source>
</evidence>
<dbReference type="Proteomes" id="UP000623842">
    <property type="component" value="Unassembled WGS sequence"/>
</dbReference>
<comment type="caution">
    <text evidence="9">The sequence shown here is derived from an EMBL/GenBank/DDBJ whole genome shotgun (WGS) entry which is preliminary data.</text>
</comment>
<evidence type="ECO:0000256" key="2">
    <source>
        <dbReference type="ARBA" id="ARBA00002681"/>
    </source>
</evidence>
<dbReference type="GO" id="GO:0006098">
    <property type="term" value="P:pentose-phosphate shunt"/>
    <property type="evidence" value="ECO:0007669"/>
    <property type="project" value="InterPro"/>
</dbReference>
<dbReference type="EC" id="3.1.1.31" evidence="5 7"/>
<evidence type="ECO:0000259" key="8">
    <source>
        <dbReference type="Pfam" id="PF01182"/>
    </source>
</evidence>